<sequence length="256" mass="28985">MSFFNKVLASFGVGGARVDTKLERSEYTAGEMMRGKVEIYGGNVPQEIDSIYLKVNTTYTRETDDRKYTDYASVTKQKLNEPFTIGAGEMKVIPFELELPMDTPITYGTTRVWVETGLDIKNAVDPEDKDYIEVRPTLLATKILEQIESLGFRLRKVECEQASLKISSHYPFVQEFEFAPTAGAFRGRLDELELMFISQTEQSARLLIEVDRKARGLGGFLAEALEMDESHINVHITAQDVPRLKEKLTEIISAHM</sequence>
<accession>A0ABZ2N2D3</accession>
<reference evidence="1 2" key="1">
    <citation type="submission" date="2024-02" db="EMBL/GenBank/DDBJ databases">
        <title>Seven novel Bacillus-like species.</title>
        <authorList>
            <person name="Liu G."/>
        </authorList>
    </citation>
    <scope>NUCLEOTIDE SEQUENCE [LARGE SCALE GENOMIC DNA]</scope>
    <source>
        <strain evidence="1 2">FJAT-52991</strain>
    </source>
</reference>
<proteinExistence type="predicted"/>
<dbReference type="Pfam" id="PF07070">
    <property type="entry name" value="Spo0M"/>
    <property type="match status" value="1"/>
</dbReference>
<dbReference type="Proteomes" id="UP001387364">
    <property type="component" value="Chromosome"/>
</dbReference>
<organism evidence="1 2">
    <name type="scientific">Bacillus kandeliae</name>
    <dbReference type="NCBI Taxonomy" id="3129297"/>
    <lineage>
        <taxon>Bacteria</taxon>
        <taxon>Bacillati</taxon>
        <taxon>Bacillota</taxon>
        <taxon>Bacilli</taxon>
        <taxon>Bacillales</taxon>
        <taxon>Bacillaceae</taxon>
        <taxon>Bacillus</taxon>
    </lineage>
</organism>
<dbReference type="RefSeq" id="WP_338749473.1">
    <property type="nucleotide sequence ID" value="NZ_CP147404.1"/>
</dbReference>
<dbReference type="InterPro" id="IPR009776">
    <property type="entry name" value="Spore_0_M"/>
</dbReference>
<evidence type="ECO:0000313" key="1">
    <source>
        <dbReference type="EMBL" id="WXB91712.1"/>
    </source>
</evidence>
<keyword evidence="2" id="KW-1185">Reference proteome</keyword>
<gene>
    <name evidence="1" type="ORF">WDJ61_10550</name>
</gene>
<dbReference type="PANTHER" id="PTHR40053:SF1">
    <property type="entry name" value="SPORULATION-CONTROL PROTEIN SPO0M"/>
    <property type="match status" value="1"/>
</dbReference>
<dbReference type="PANTHER" id="PTHR40053">
    <property type="entry name" value="SPORULATION-CONTROL PROTEIN SPO0M"/>
    <property type="match status" value="1"/>
</dbReference>
<evidence type="ECO:0000313" key="2">
    <source>
        <dbReference type="Proteomes" id="UP001387364"/>
    </source>
</evidence>
<dbReference type="EMBL" id="CP147404">
    <property type="protein sequence ID" value="WXB91712.1"/>
    <property type="molecule type" value="Genomic_DNA"/>
</dbReference>
<name>A0ABZ2N2D3_9BACI</name>
<protein>
    <submittedName>
        <fullName evidence="1">Sporulation protein</fullName>
    </submittedName>
</protein>